<name>A0A2T1HSC5_9HYPH</name>
<evidence type="ECO:0000313" key="3">
    <source>
        <dbReference type="Proteomes" id="UP000239772"/>
    </source>
</evidence>
<proteinExistence type="predicted"/>
<keyword evidence="3" id="KW-1185">Reference proteome</keyword>
<sequence>MSIPNEKNGAFAPTVERDPSTFERSARGGASPPLSPTARREALISRLWAAAERQVDEIERRSENLPGAGFNPERDAKALAVLCRVVKELPVDDPAALAGDDLDEASDRDLEAFRDDLARHLARMAEERASHGGAEDHASGEDRETAA</sequence>
<organism evidence="2 3">
    <name type="scientific">Alsobacter soli</name>
    <dbReference type="NCBI Taxonomy" id="2109933"/>
    <lineage>
        <taxon>Bacteria</taxon>
        <taxon>Pseudomonadati</taxon>
        <taxon>Pseudomonadota</taxon>
        <taxon>Alphaproteobacteria</taxon>
        <taxon>Hyphomicrobiales</taxon>
        <taxon>Alsobacteraceae</taxon>
        <taxon>Alsobacter</taxon>
    </lineage>
</organism>
<feature type="region of interest" description="Disordered" evidence="1">
    <location>
        <begin position="124"/>
        <end position="147"/>
    </location>
</feature>
<feature type="region of interest" description="Disordered" evidence="1">
    <location>
        <begin position="1"/>
        <end position="38"/>
    </location>
</feature>
<evidence type="ECO:0000313" key="2">
    <source>
        <dbReference type="EMBL" id="PSC04536.1"/>
    </source>
</evidence>
<dbReference type="EMBL" id="PVZS01000013">
    <property type="protein sequence ID" value="PSC04536.1"/>
    <property type="molecule type" value="Genomic_DNA"/>
</dbReference>
<gene>
    <name evidence="2" type="ORF">SLNSH_13655</name>
</gene>
<feature type="compositionally biased region" description="Basic and acidic residues" evidence="1">
    <location>
        <begin position="15"/>
        <end position="26"/>
    </location>
</feature>
<protein>
    <submittedName>
        <fullName evidence="2">Uncharacterized protein</fullName>
    </submittedName>
</protein>
<dbReference type="AlphaFoldDB" id="A0A2T1HSC5"/>
<evidence type="ECO:0000256" key="1">
    <source>
        <dbReference type="SAM" id="MobiDB-lite"/>
    </source>
</evidence>
<accession>A0A2T1HSC5</accession>
<reference evidence="3" key="1">
    <citation type="submission" date="2018-03" db="EMBL/GenBank/DDBJ databases">
        <authorList>
            <person name="Sun L."/>
            <person name="Liu H."/>
            <person name="Chen W."/>
            <person name="Huang K."/>
            <person name="Liu W."/>
            <person name="Gao X."/>
        </authorList>
    </citation>
    <scope>NUCLEOTIDE SEQUENCE [LARGE SCALE GENOMIC DNA]</scope>
    <source>
        <strain evidence="3">SH9</strain>
    </source>
</reference>
<comment type="caution">
    <text evidence="2">The sequence shown here is derived from an EMBL/GenBank/DDBJ whole genome shotgun (WGS) entry which is preliminary data.</text>
</comment>
<dbReference type="Proteomes" id="UP000239772">
    <property type="component" value="Unassembled WGS sequence"/>
</dbReference>